<proteinExistence type="inferred from homology"/>
<dbReference type="NCBIfam" id="NF000689">
    <property type="entry name" value="PRK00035.2-1"/>
    <property type="match status" value="1"/>
</dbReference>
<dbReference type="Pfam" id="PF00762">
    <property type="entry name" value="Ferrochelatase"/>
    <property type="match status" value="1"/>
</dbReference>
<comment type="function">
    <text evidence="7">Involved in coproporphyrin-dependent heme b biosynthesis. Catalyzes the insertion of ferrous iron into coproporphyrin III to form Fe-coproporphyrin III.</text>
</comment>
<keyword evidence="7" id="KW-0963">Cytoplasm</keyword>
<dbReference type="CDD" id="cd00419">
    <property type="entry name" value="Ferrochelatase_C"/>
    <property type="match status" value="1"/>
</dbReference>
<dbReference type="OrthoDB" id="9776380at2"/>
<dbReference type="GO" id="GO:0004325">
    <property type="term" value="F:ferrochelatase activity"/>
    <property type="evidence" value="ECO:0007669"/>
    <property type="project" value="UniProtKB-UniRule"/>
</dbReference>
<dbReference type="PANTHER" id="PTHR11108">
    <property type="entry name" value="FERROCHELATASE"/>
    <property type="match status" value="1"/>
</dbReference>
<reference evidence="9 10" key="1">
    <citation type="submission" date="2016-04" db="EMBL/GenBank/DDBJ databases">
        <title>Complete genome sequence of Dietzia lutea YIM 80766T, a strain isolated from desert soil in Egypt.</title>
        <authorList>
            <person name="Zhao J."/>
            <person name="Hu B."/>
            <person name="Geng S."/>
            <person name="Nie Y."/>
            <person name="Tang Y."/>
        </authorList>
    </citation>
    <scope>NUCLEOTIDE SEQUENCE [LARGE SCALE GENOMIC DNA]</scope>
    <source>
        <strain evidence="9 10">YIM 80766</strain>
    </source>
</reference>
<dbReference type="HAMAP" id="MF_00323">
    <property type="entry name" value="Ferrochelatase"/>
    <property type="match status" value="1"/>
</dbReference>
<dbReference type="InterPro" id="IPR001015">
    <property type="entry name" value="Ferrochelatase"/>
</dbReference>
<protein>
    <recommendedName>
        <fullName evidence="7">Coproporphyrin III ferrochelatase</fullName>
        <ecNumber evidence="7">4.99.1.9</ecNumber>
    </recommendedName>
</protein>
<comment type="pathway">
    <text evidence="1 7">Porphyrin-containing compound metabolism; protoheme biosynthesis.</text>
</comment>
<dbReference type="Gene3D" id="3.40.50.1400">
    <property type="match status" value="2"/>
</dbReference>
<dbReference type="KEGG" id="dlu:A6035_07910"/>
<evidence type="ECO:0000256" key="8">
    <source>
        <dbReference type="RuleBase" id="RU004185"/>
    </source>
</evidence>
<dbReference type="AlphaFoldDB" id="A0A2S1R766"/>
<evidence type="ECO:0000256" key="5">
    <source>
        <dbReference type="ARBA" id="ARBA00023244"/>
    </source>
</evidence>
<evidence type="ECO:0000256" key="3">
    <source>
        <dbReference type="ARBA" id="ARBA00023133"/>
    </source>
</evidence>
<keyword evidence="2 7" id="KW-0408">Iron</keyword>
<dbReference type="GO" id="GO:0006783">
    <property type="term" value="P:heme biosynthetic process"/>
    <property type="evidence" value="ECO:0007669"/>
    <property type="project" value="UniProtKB-UniRule"/>
</dbReference>
<dbReference type="PANTHER" id="PTHR11108:SF1">
    <property type="entry name" value="FERROCHELATASE, MITOCHONDRIAL"/>
    <property type="match status" value="1"/>
</dbReference>
<evidence type="ECO:0000256" key="1">
    <source>
        <dbReference type="ARBA" id="ARBA00004744"/>
    </source>
</evidence>
<evidence type="ECO:0000313" key="9">
    <source>
        <dbReference type="EMBL" id="AWH92105.1"/>
    </source>
</evidence>
<feature type="binding site" evidence="7">
    <location>
        <position position="136"/>
    </location>
    <ligand>
        <name>Fe-coproporphyrin III</name>
        <dbReference type="ChEBI" id="CHEBI:68438"/>
    </ligand>
</feature>
<dbReference type="GO" id="GO:0046872">
    <property type="term" value="F:metal ion binding"/>
    <property type="evidence" value="ECO:0007669"/>
    <property type="project" value="UniProtKB-KW"/>
</dbReference>
<accession>A0A2S1R766</accession>
<feature type="binding site" evidence="7">
    <location>
        <position position="280"/>
    </location>
    <ligand>
        <name>Fe(2+)</name>
        <dbReference type="ChEBI" id="CHEBI:29033"/>
    </ligand>
</feature>
<feature type="binding site" evidence="7">
    <location>
        <position position="191"/>
    </location>
    <ligand>
        <name>Fe(2+)</name>
        <dbReference type="ChEBI" id="CHEBI:29033"/>
    </ligand>
</feature>
<feature type="binding site" evidence="7">
    <location>
        <position position="67"/>
    </location>
    <ligand>
        <name>Fe-coproporphyrin III</name>
        <dbReference type="ChEBI" id="CHEBI:68438"/>
    </ligand>
</feature>
<gene>
    <name evidence="7" type="primary">cpfC</name>
    <name evidence="9" type="ORF">A6035_07910</name>
</gene>
<dbReference type="EMBL" id="CP015449">
    <property type="protein sequence ID" value="AWH92105.1"/>
    <property type="molecule type" value="Genomic_DNA"/>
</dbReference>
<dbReference type="InterPro" id="IPR033644">
    <property type="entry name" value="Ferrochelatase_C"/>
</dbReference>
<evidence type="ECO:0000256" key="4">
    <source>
        <dbReference type="ARBA" id="ARBA00023239"/>
    </source>
</evidence>
<comment type="catalytic activity">
    <reaction evidence="6">
        <text>Fe-coproporphyrin III + 2 H(+) = coproporphyrin III + Fe(2+)</text>
        <dbReference type="Rhea" id="RHEA:49572"/>
        <dbReference type="ChEBI" id="CHEBI:15378"/>
        <dbReference type="ChEBI" id="CHEBI:29033"/>
        <dbReference type="ChEBI" id="CHEBI:68438"/>
        <dbReference type="ChEBI" id="CHEBI:131725"/>
        <dbReference type="EC" id="4.99.1.9"/>
    </reaction>
    <physiologicalReaction direction="right-to-left" evidence="6">
        <dbReference type="Rhea" id="RHEA:49574"/>
    </physiologicalReaction>
</comment>
<name>A0A2S1R766_9ACTN</name>
<dbReference type="NCBIfam" id="TIGR00109">
    <property type="entry name" value="hemH"/>
    <property type="match status" value="1"/>
</dbReference>
<dbReference type="SUPFAM" id="SSF53800">
    <property type="entry name" value="Chelatase"/>
    <property type="match status" value="1"/>
</dbReference>
<dbReference type="RefSeq" id="WP_108847354.1">
    <property type="nucleotide sequence ID" value="NZ_CP015449.1"/>
</dbReference>
<evidence type="ECO:0000256" key="7">
    <source>
        <dbReference type="HAMAP-Rule" id="MF_00323"/>
    </source>
</evidence>
<keyword evidence="5 7" id="KW-0627">Porphyrin biosynthesis</keyword>
<comment type="similarity">
    <text evidence="7 8">Belongs to the ferrochelatase family.</text>
</comment>
<keyword evidence="7" id="KW-0479">Metal-binding</keyword>
<comment type="subcellular location">
    <subcellularLocation>
        <location evidence="7">Cytoplasm</location>
    </subcellularLocation>
</comment>
<evidence type="ECO:0000256" key="2">
    <source>
        <dbReference type="ARBA" id="ARBA00023004"/>
    </source>
</evidence>
<organism evidence="9 10">
    <name type="scientific">Dietzia lutea</name>
    <dbReference type="NCBI Taxonomy" id="546160"/>
    <lineage>
        <taxon>Bacteria</taxon>
        <taxon>Bacillati</taxon>
        <taxon>Actinomycetota</taxon>
        <taxon>Actinomycetes</taxon>
        <taxon>Mycobacteriales</taxon>
        <taxon>Dietziaceae</taxon>
        <taxon>Dietzia</taxon>
    </lineage>
</organism>
<dbReference type="CDD" id="cd03411">
    <property type="entry name" value="Ferrochelatase_N"/>
    <property type="match status" value="1"/>
</dbReference>
<dbReference type="EC" id="4.99.1.9" evidence="7"/>
<keyword evidence="4 7" id="KW-0456">Lyase</keyword>
<sequence length="354" mass="38090">MTASTDAPSTPDATSGQVDALLVLSFGGPEGQDDVIPFLENVTRGRGIPRERLEEVATHYRHLGGRSPINDLNREIIANVEAELADRGRDLPVYFGNRNWTPMAEDTVRQMVADGVRKSAVFATSAWGGYSGCAQYQEDIARAREQVEGAPTMVRLRQFYDHPLFIERFASDLREAIASAAPGARVIFTAHSVPTSADEAAGPPSLGGHLYSRQVAEASRLVAEAAGVADYDLVWQSRSGPPSVPWLEPDVVDHVSELATSQGVTDVVIVPIGFISDHVEVVWDLDTELIDEVRELGVTVTRCATPGPSREFARMVLELLDEVETGSAQDRPGSVPALGRNRDGARCALGCCGG</sequence>
<comment type="caution">
    <text evidence="7">Lacks conserved residue(s) required for the propagation of feature annotation.</text>
</comment>
<dbReference type="UniPathway" id="UPA00252"/>
<keyword evidence="3 7" id="KW-0350">Heme biosynthesis</keyword>
<evidence type="ECO:0000256" key="6">
    <source>
        <dbReference type="ARBA" id="ARBA00024536"/>
    </source>
</evidence>
<keyword evidence="10" id="KW-1185">Reference proteome</keyword>
<dbReference type="InterPro" id="IPR033659">
    <property type="entry name" value="Ferrochelatase_N"/>
</dbReference>
<dbReference type="GO" id="GO:0005737">
    <property type="term" value="C:cytoplasm"/>
    <property type="evidence" value="ECO:0007669"/>
    <property type="project" value="UniProtKB-SubCell"/>
</dbReference>
<dbReference type="Proteomes" id="UP000244928">
    <property type="component" value="Chromosome"/>
</dbReference>
<evidence type="ECO:0000313" key="10">
    <source>
        <dbReference type="Proteomes" id="UP000244928"/>
    </source>
</evidence>